<comment type="similarity">
    <text evidence="2">Belongs to the class-I pyridoxal-phosphate-dependent aminotransferase family.</text>
</comment>
<dbReference type="PANTHER" id="PTHR46383:SF1">
    <property type="entry name" value="ASPARTATE AMINOTRANSFERASE"/>
    <property type="match status" value="1"/>
</dbReference>
<name>A0A1G7Z2W3_9RHOB</name>
<evidence type="ECO:0000256" key="5">
    <source>
        <dbReference type="ARBA" id="ARBA00022679"/>
    </source>
</evidence>
<accession>A0A1G7Z2W3</accession>
<keyword evidence="6" id="KW-0663">Pyridoxal phosphate</keyword>
<dbReference type="InterPro" id="IPR015422">
    <property type="entry name" value="PyrdxlP-dep_Trfase_small"/>
</dbReference>
<dbReference type="OrthoDB" id="9763453at2"/>
<gene>
    <name evidence="7" type="ORF">SAMN04489759_11830</name>
</gene>
<proteinExistence type="inferred from homology"/>
<comment type="cofactor">
    <cofactor evidence="1">
        <name>pyridoxal 5'-phosphate</name>
        <dbReference type="ChEBI" id="CHEBI:597326"/>
    </cofactor>
</comment>
<dbReference type="Gene3D" id="3.90.1150.10">
    <property type="entry name" value="Aspartate Aminotransferase, domain 1"/>
    <property type="match status" value="1"/>
</dbReference>
<dbReference type="STRING" id="218672.SAMN04489759_11830"/>
<keyword evidence="8" id="KW-1185">Reference proteome</keyword>
<evidence type="ECO:0000256" key="1">
    <source>
        <dbReference type="ARBA" id="ARBA00001933"/>
    </source>
</evidence>
<sequence>MADIHTSAAAVFKPSNALSKVGPSAISRMMAATAELSRQGRDIVGLHVGEPDFDTPENIQEAAIKAMRAGDTHYTALDGSPAIKAAVREKGSVAKFS</sequence>
<dbReference type="Proteomes" id="UP000199399">
    <property type="component" value="Unassembled WGS sequence"/>
</dbReference>
<keyword evidence="4 7" id="KW-0032">Aminotransferase</keyword>
<keyword evidence="5 7" id="KW-0808">Transferase</keyword>
<reference evidence="8" key="1">
    <citation type="submission" date="2016-10" db="EMBL/GenBank/DDBJ databases">
        <authorList>
            <person name="Varghese N."/>
            <person name="Submissions S."/>
        </authorList>
    </citation>
    <scope>NUCLEOTIDE SEQUENCE [LARGE SCALE GENOMIC DNA]</scope>
    <source>
        <strain evidence="8">DSM 16477</strain>
    </source>
</reference>
<evidence type="ECO:0000256" key="2">
    <source>
        <dbReference type="ARBA" id="ARBA00007441"/>
    </source>
</evidence>
<dbReference type="GO" id="GO:0004069">
    <property type="term" value="F:L-aspartate:2-oxoglutarate aminotransferase activity"/>
    <property type="evidence" value="ECO:0007669"/>
    <property type="project" value="UniProtKB-EC"/>
</dbReference>
<evidence type="ECO:0000256" key="3">
    <source>
        <dbReference type="ARBA" id="ARBA00012753"/>
    </source>
</evidence>
<evidence type="ECO:0000313" key="7">
    <source>
        <dbReference type="EMBL" id="SDH02915.1"/>
    </source>
</evidence>
<organism evidence="7 8">
    <name type="scientific">Sulfitobacter delicatus</name>
    <dbReference type="NCBI Taxonomy" id="218672"/>
    <lineage>
        <taxon>Bacteria</taxon>
        <taxon>Pseudomonadati</taxon>
        <taxon>Pseudomonadota</taxon>
        <taxon>Alphaproteobacteria</taxon>
        <taxon>Rhodobacterales</taxon>
        <taxon>Roseobacteraceae</taxon>
        <taxon>Sulfitobacter</taxon>
    </lineage>
</organism>
<dbReference type="InterPro" id="IPR050596">
    <property type="entry name" value="AspAT/PAT-like"/>
</dbReference>
<dbReference type="GO" id="GO:0006520">
    <property type="term" value="P:amino acid metabolic process"/>
    <property type="evidence" value="ECO:0007669"/>
    <property type="project" value="InterPro"/>
</dbReference>
<dbReference type="InterPro" id="IPR015424">
    <property type="entry name" value="PyrdxlP-dep_Trfase"/>
</dbReference>
<dbReference type="EMBL" id="FNBP01000018">
    <property type="protein sequence ID" value="SDH02915.1"/>
    <property type="molecule type" value="Genomic_DNA"/>
</dbReference>
<dbReference type="PANTHER" id="PTHR46383">
    <property type="entry name" value="ASPARTATE AMINOTRANSFERASE"/>
    <property type="match status" value="1"/>
</dbReference>
<evidence type="ECO:0000313" key="8">
    <source>
        <dbReference type="Proteomes" id="UP000199399"/>
    </source>
</evidence>
<evidence type="ECO:0000256" key="4">
    <source>
        <dbReference type="ARBA" id="ARBA00022576"/>
    </source>
</evidence>
<dbReference type="EC" id="2.6.1.1" evidence="3"/>
<protein>
    <recommendedName>
        <fullName evidence="3">aspartate transaminase</fullName>
        <ecNumber evidence="3">2.6.1.1</ecNumber>
    </recommendedName>
</protein>
<dbReference type="AlphaFoldDB" id="A0A1G7Z2W3"/>
<dbReference type="SUPFAM" id="SSF53383">
    <property type="entry name" value="PLP-dependent transferases"/>
    <property type="match status" value="1"/>
</dbReference>
<dbReference type="RefSeq" id="WP_093744155.1">
    <property type="nucleotide sequence ID" value="NZ_FNBP01000018.1"/>
</dbReference>
<evidence type="ECO:0000256" key="6">
    <source>
        <dbReference type="ARBA" id="ARBA00022898"/>
    </source>
</evidence>